<dbReference type="Proteomes" id="UP000887578">
    <property type="component" value="Unplaced"/>
</dbReference>
<proteinExistence type="predicted"/>
<reference evidence="2" key="1">
    <citation type="submission" date="2022-11" db="UniProtKB">
        <authorList>
            <consortium name="WormBaseParasite"/>
        </authorList>
    </citation>
    <scope>IDENTIFICATION</scope>
</reference>
<evidence type="ECO:0000313" key="2">
    <source>
        <dbReference type="WBParaSite" id="PDA_v2.g10100.t1"/>
    </source>
</evidence>
<organism evidence="1 2">
    <name type="scientific">Panagrolaimus davidi</name>
    <dbReference type="NCBI Taxonomy" id="227884"/>
    <lineage>
        <taxon>Eukaryota</taxon>
        <taxon>Metazoa</taxon>
        <taxon>Ecdysozoa</taxon>
        <taxon>Nematoda</taxon>
        <taxon>Chromadorea</taxon>
        <taxon>Rhabditida</taxon>
        <taxon>Tylenchina</taxon>
        <taxon>Panagrolaimomorpha</taxon>
        <taxon>Panagrolaimoidea</taxon>
        <taxon>Panagrolaimidae</taxon>
        <taxon>Panagrolaimus</taxon>
    </lineage>
</organism>
<dbReference type="WBParaSite" id="PDA_v2.g10100.t1">
    <property type="protein sequence ID" value="PDA_v2.g10100.t1"/>
    <property type="gene ID" value="PDA_v2.g10100"/>
</dbReference>
<name>A0A914P5W8_9BILA</name>
<dbReference type="AlphaFoldDB" id="A0A914P5W8"/>
<protein>
    <submittedName>
        <fullName evidence="2">Uncharacterized protein</fullName>
    </submittedName>
</protein>
<sequence length="239" mass="27278">MLPSESNSTVEDNIATAKALTGELNNLATLMTKKGYISQNISRNFPFSFSDVIDTTSNIVNLLDRFLPELLPAKESESFKKAVSDVFKTIDSVAKPTLQMQPINITLSANLIKGSVKAYITYKSENTFNHMKKSCHENNTYDILTLLNSNLYTFSKLKNSLYTDESIDNLYQMAYKIALEIATFAPFCYKAETNKTFDQSKTLMFHLQNIQRTFTSLQSYCYEHSWDDDVAYKIMTNFK</sequence>
<keyword evidence="1" id="KW-1185">Reference proteome</keyword>
<accession>A0A914P5W8</accession>
<evidence type="ECO:0000313" key="1">
    <source>
        <dbReference type="Proteomes" id="UP000887578"/>
    </source>
</evidence>